<feature type="transmembrane region" description="Helical" evidence="1">
    <location>
        <begin position="80"/>
        <end position="100"/>
    </location>
</feature>
<feature type="transmembrane region" description="Helical" evidence="1">
    <location>
        <begin position="56"/>
        <end position="74"/>
    </location>
</feature>
<keyword evidence="1" id="KW-0812">Transmembrane</keyword>
<evidence type="ECO:0000256" key="1">
    <source>
        <dbReference type="SAM" id="Phobius"/>
    </source>
</evidence>
<proteinExistence type="predicted"/>
<evidence type="ECO:0000313" key="2">
    <source>
        <dbReference type="EMBL" id="CAD9858874.1"/>
    </source>
</evidence>
<sequence>MESAWEPFQLWLFNLVTCSSFHTALVGLAFASNVWSPSRTFKGFYNGMSTKLHGPFTLGLVIFVSVAFLSTVVLDWLSQVLFARLVTLFSILFMGIPYLAKASPLRSDPSRGIKLSPKEKRRSFADPLVFTSLFYMFAGIYAFSVGQYGIALLQIYTSMGSTLYHLTRETMFFNCDNIGATSLLLLTAYGLYLSLGIDLGWTILAAAGIPLGGAILHKCGMPGEVCKGKRTCCSEYPSWHSAWHVASSFGTVISVYFFEKNFPDHEAGAGWFAEMPFLPIAPTIAVVISVVQNFIGNKAGVMPLK</sequence>
<feature type="transmembrane region" description="Helical" evidence="1">
    <location>
        <begin position="201"/>
        <end position="220"/>
    </location>
</feature>
<keyword evidence="1" id="KW-1133">Transmembrane helix</keyword>
<feature type="transmembrane region" description="Helical" evidence="1">
    <location>
        <begin position="12"/>
        <end position="35"/>
    </location>
</feature>
<protein>
    <submittedName>
        <fullName evidence="2">Uncharacterized protein</fullName>
    </submittedName>
</protein>
<dbReference type="EMBL" id="HBHR01003091">
    <property type="protein sequence ID" value="CAD9858874.1"/>
    <property type="molecule type" value="Transcribed_RNA"/>
</dbReference>
<reference evidence="2" key="1">
    <citation type="submission" date="2021-01" db="EMBL/GenBank/DDBJ databases">
        <authorList>
            <person name="Corre E."/>
            <person name="Pelletier E."/>
            <person name="Niang G."/>
            <person name="Scheremetjew M."/>
            <person name="Finn R."/>
            <person name="Kale V."/>
            <person name="Holt S."/>
            <person name="Cochrane G."/>
            <person name="Meng A."/>
            <person name="Brown T."/>
            <person name="Cohen L."/>
        </authorList>
    </citation>
    <scope>NUCLEOTIDE SEQUENCE</scope>
    <source>
        <strain evidence="2">CCMP1661</strain>
    </source>
</reference>
<name>A0A7S2XVH3_9STRA</name>
<feature type="transmembrane region" description="Helical" evidence="1">
    <location>
        <begin position="124"/>
        <end position="142"/>
    </location>
</feature>
<accession>A0A7S2XVH3</accession>
<gene>
    <name evidence="2" type="ORF">FJAP1339_LOCUS1393</name>
</gene>
<dbReference type="AlphaFoldDB" id="A0A7S2XVH3"/>
<feature type="transmembrane region" description="Helical" evidence="1">
    <location>
        <begin position="278"/>
        <end position="295"/>
    </location>
</feature>
<organism evidence="2">
    <name type="scientific">Fibrocapsa japonica</name>
    <dbReference type="NCBI Taxonomy" id="94617"/>
    <lineage>
        <taxon>Eukaryota</taxon>
        <taxon>Sar</taxon>
        <taxon>Stramenopiles</taxon>
        <taxon>Ochrophyta</taxon>
        <taxon>Raphidophyceae</taxon>
        <taxon>Chattonellales</taxon>
        <taxon>Chattonellaceae</taxon>
        <taxon>Fibrocapsa</taxon>
    </lineage>
</organism>
<keyword evidence="1" id="KW-0472">Membrane</keyword>
<feature type="transmembrane region" description="Helical" evidence="1">
    <location>
        <begin position="241"/>
        <end position="258"/>
    </location>
</feature>